<dbReference type="RefSeq" id="WP_153495425.1">
    <property type="nucleotide sequence ID" value="NZ_CAXYUY010000001.1"/>
</dbReference>
<evidence type="ECO:0000256" key="10">
    <source>
        <dbReference type="ARBA" id="ARBA00023211"/>
    </source>
</evidence>
<dbReference type="HAMAP" id="MF_00138">
    <property type="entry name" value="GARS"/>
    <property type="match status" value="1"/>
</dbReference>
<dbReference type="Proteomes" id="UP000439550">
    <property type="component" value="Unassembled WGS sequence"/>
</dbReference>
<comment type="cofactor">
    <cofactor evidence="2">
        <name>Mg(2+)</name>
        <dbReference type="ChEBI" id="CHEBI:18420"/>
    </cofactor>
</comment>
<evidence type="ECO:0000256" key="2">
    <source>
        <dbReference type="ARBA" id="ARBA00001946"/>
    </source>
</evidence>
<dbReference type="GO" id="GO:0006189">
    <property type="term" value="P:'de novo' IMP biosynthetic process"/>
    <property type="evidence" value="ECO:0007669"/>
    <property type="project" value="UniProtKB-UniRule"/>
</dbReference>
<dbReference type="Pfam" id="PF01071">
    <property type="entry name" value="GARS_A"/>
    <property type="match status" value="1"/>
</dbReference>
<feature type="domain" description="ATP-grasp" evidence="16">
    <location>
        <begin position="107"/>
        <end position="313"/>
    </location>
</feature>
<dbReference type="Gene3D" id="3.30.1490.20">
    <property type="entry name" value="ATP-grasp fold, A domain"/>
    <property type="match status" value="1"/>
</dbReference>
<protein>
    <recommendedName>
        <fullName evidence="4 14">Phosphoribosylamine--glycine ligase</fullName>
        <ecNumber evidence="4 14">6.3.4.13</ecNumber>
    </recommendedName>
    <alternativeName>
        <fullName evidence="14">GARS</fullName>
    </alternativeName>
    <alternativeName>
        <fullName evidence="12 14">Glycinamide ribonucleotide synthetase</fullName>
    </alternativeName>
    <alternativeName>
        <fullName evidence="13 14">Phosphoribosylglycinamide synthetase</fullName>
    </alternativeName>
</protein>
<dbReference type="FunFam" id="3.30.1490.20:FF:000006">
    <property type="entry name" value="phosphoribosylamine--glycine ligase, chloroplastic-like"/>
    <property type="match status" value="1"/>
</dbReference>
<keyword evidence="5 14" id="KW-0436">Ligase</keyword>
<dbReference type="PROSITE" id="PS00184">
    <property type="entry name" value="GARS"/>
    <property type="match status" value="1"/>
</dbReference>
<evidence type="ECO:0000256" key="6">
    <source>
        <dbReference type="ARBA" id="ARBA00022723"/>
    </source>
</evidence>
<dbReference type="Pfam" id="PF02843">
    <property type="entry name" value="GARS_C"/>
    <property type="match status" value="1"/>
</dbReference>
<reference evidence="17 18" key="1">
    <citation type="submission" date="2019-10" db="EMBL/GenBank/DDBJ databases">
        <authorList>
            <person name="Dong K."/>
        </authorList>
    </citation>
    <scope>NUCLEOTIDE SEQUENCE [LARGE SCALE GENOMIC DNA]</scope>
    <source>
        <strain evidence="17 18">DSM 28960</strain>
    </source>
</reference>
<evidence type="ECO:0000256" key="5">
    <source>
        <dbReference type="ARBA" id="ARBA00022598"/>
    </source>
</evidence>
<dbReference type="GO" id="GO:0009113">
    <property type="term" value="P:purine nucleobase biosynthetic process"/>
    <property type="evidence" value="ECO:0007669"/>
    <property type="project" value="InterPro"/>
</dbReference>
<evidence type="ECO:0000256" key="7">
    <source>
        <dbReference type="ARBA" id="ARBA00022741"/>
    </source>
</evidence>
<dbReference type="FunFam" id="3.40.50.20:FF:000006">
    <property type="entry name" value="Phosphoribosylamine--glycine ligase, chloroplastic"/>
    <property type="match status" value="1"/>
</dbReference>
<evidence type="ECO:0000256" key="13">
    <source>
        <dbReference type="ARBA" id="ARBA00042864"/>
    </source>
</evidence>
<dbReference type="Gene3D" id="3.40.50.20">
    <property type="match status" value="1"/>
</dbReference>
<dbReference type="GO" id="GO:0046872">
    <property type="term" value="F:metal ion binding"/>
    <property type="evidence" value="ECO:0007669"/>
    <property type="project" value="UniProtKB-KW"/>
</dbReference>
<proteinExistence type="inferred from homology"/>
<dbReference type="SUPFAM" id="SSF56059">
    <property type="entry name" value="Glutathione synthetase ATP-binding domain-like"/>
    <property type="match status" value="1"/>
</dbReference>
<dbReference type="PANTHER" id="PTHR43472">
    <property type="entry name" value="PHOSPHORIBOSYLAMINE--GLYCINE LIGASE"/>
    <property type="match status" value="1"/>
</dbReference>
<dbReference type="InterPro" id="IPR037123">
    <property type="entry name" value="PRibGlycinamide_synth_C_sf"/>
</dbReference>
<comment type="cofactor">
    <cofactor evidence="1">
        <name>Mn(2+)</name>
        <dbReference type="ChEBI" id="CHEBI:29035"/>
    </cofactor>
</comment>
<dbReference type="InterPro" id="IPR020560">
    <property type="entry name" value="PRibGlycinamide_synth_C-dom"/>
</dbReference>
<organism evidence="17 18">
    <name type="scientific">Lactococcus hircilactis</name>
    <dbReference type="NCBI Taxonomy" id="1494462"/>
    <lineage>
        <taxon>Bacteria</taxon>
        <taxon>Bacillati</taxon>
        <taxon>Bacillota</taxon>
        <taxon>Bacilli</taxon>
        <taxon>Lactobacillales</taxon>
        <taxon>Streptococcaceae</taxon>
        <taxon>Lactococcus</taxon>
    </lineage>
</organism>
<dbReference type="SMART" id="SM01210">
    <property type="entry name" value="GARS_C"/>
    <property type="match status" value="1"/>
</dbReference>
<dbReference type="InterPro" id="IPR000115">
    <property type="entry name" value="PRibGlycinamide_synth"/>
</dbReference>
<dbReference type="PANTHER" id="PTHR43472:SF1">
    <property type="entry name" value="PHOSPHORIBOSYLAMINE--GLYCINE LIGASE, CHLOROPLASTIC"/>
    <property type="match status" value="1"/>
</dbReference>
<evidence type="ECO:0000256" key="11">
    <source>
        <dbReference type="ARBA" id="ARBA00038345"/>
    </source>
</evidence>
<evidence type="ECO:0000256" key="1">
    <source>
        <dbReference type="ARBA" id="ARBA00001936"/>
    </source>
</evidence>
<keyword evidence="6" id="KW-0479">Metal-binding</keyword>
<comment type="caution">
    <text evidence="17">The sequence shown here is derived from an EMBL/GenBank/DDBJ whole genome shotgun (WGS) entry which is preliminary data.</text>
</comment>
<comment type="pathway">
    <text evidence="3 14">Purine metabolism; IMP biosynthesis via de novo pathway; N(1)-(5-phospho-D-ribosyl)glycinamide from 5-phospho-alpha-D-ribose 1-diphosphate: step 2/2.</text>
</comment>
<dbReference type="Gene3D" id="3.30.470.20">
    <property type="entry name" value="ATP-grasp fold, B domain"/>
    <property type="match status" value="1"/>
</dbReference>
<evidence type="ECO:0000256" key="12">
    <source>
        <dbReference type="ARBA" id="ARBA00042242"/>
    </source>
</evidence>
<gene>
    <name evidence="14 17" type="primary">purD</name>
    <name evidence="17" type="ORF">GHI93_02885</name>
</gene>
<comment type="similarity">
    <text evidence="11 14">Belongs to the GARS family.</text>
</comment>
<evidence type="ECO:0000313" key="17">
    <source>
        <dbReference type="EMBL" id="MQW38896.1"/>
    </source>
</evidence>
<dbReference type="SMART" id="SM01209">
    <property type="entry name" value="GARS_A"/>
    <property type="match status" value="1"/>
</dbReference>
<dbReference type="OrthoDB" id="9807240at2"/>
<sequence>MKVLVVGSGGREHALAWKFAQSKNVEQVYVAPGNEGMMDVAQIIPIKETDFEGLIAFAKKHTIALTFVGPEVPLSLGIVDAFEKEGLPIFGPRKNAALIEGSKTFAKELMKKYQIPTADYEAFSDYEAAQAYLEKVGAPIVIKADGLAAGKGVVVAPTLEIAQTALREMMCDEKFGKTGTKVVIEEFLEGEEFSFMALVHDELILPLTLSQDHKRACDGDKGPNTGGMGAYSDLPQISKVTTDTAMSEILIPAIAAMKDQNRSFTGVLYAGLILTDKGPKVIEFNARFGDPETQVILPRLENDLAQVILDLLNKKTTPLKWSTDQVLGIVLAATGYPDAPQKGSVINGLDELDSETLVFHSGTKKQNEQWLTNGGRVLFLARKEKTLKEAQTKVYAEAKKIQSDGLFYRHDIGWRAL</sequence>
<accession>A0A7X1Z8T3</accession>
<keyword evidence="9 15" id="KW-0067">ATP-binding</keyword>
<evidence type="ECO:0000256" key="8">
    <source>
        <dbReference type="ARBA" id="ARBA00022755"/>
    </source>
</evidence>
<evidence type="ECO:0000313" key="18">
    <source>
        <dbReference type="Proteomes" id="UP000439550"/>
    </source>
</evidence>
<dbReference type="InterPro" id="IPR011054">
    <property type="entry name" value="Rudment_hybrid_motif"/>
</dbReference>
<dbReference type="InterPro" id="IPR020561">
    <property type="entry name" value="PRibGlycinamid_synth_ATP-grasp"/>
</dbReference>
<keyword evidence="18" id="KW-1185">Reference proteome</keyword>
<dbReference type="InterPro" id="IPR020562">
    <property type="entry name" value="PRibGlycinamide_synth_N"/>
</dbReference>
<dbReference type="InterPro" id="IPR011761">
    <property type="entry name" value="ATP-grasp"/>
</dbReference>
<dbReference type="EC" id="6.3.4.13" evidence="4 14"/>
<dbReference type="SUPFAM" id="SSF51246">
    <property type="entry name" value="Rudiment single hybrid motif"/>
    <property type="match status" value="1"/>
</dbReference>
<dbReference type="EMBL" id="WITJ01000003">
    <property type="protein sequence ID" value="MQW38896.1"/>
    <property type="molecule type" value="Genomic_DNA"/>
</dbReference>
<evidence type="ECO:0000256" key="3">
    <source>
        <dbReference type="ARBA" id="ARBA00005174"/>
    </source>
</evidence>
<dbReference type="AlphaFoldDB" id="A0A7X1Z8T3"/>
<dbReference type="InterPro" id="IPR016185">
    <property type="entry name" value="PreATP-grasp_dom_sf"/>
</dbReference>
<name>A0A7X1Z8T3_9LACT</name>
<evidence type="ECO:0000256" key="14">
    <source>
        <dbReference type="HAMAP-Rule" id="MF_00138"/>
    </source>
</evidence>
<keyword evidence="10" id="KW-0464">Manganese</keyword>
<dbReference type="InterPro" id="IPR013815">
    <property type="entry name" value="ATP_grasp_subdomain_1"/>
</dbReference>
<dbReference type="NCBIfam" id="TIGR00877">
    <property type="entry name" value="purD"/>
    <property type="match status" value="1"/>
</dbReference>
<keyword evidence="7 15" id="KW-0547">Nucleotide-binding</keyword>
<dbReference type="UniPathway" id="UPA00074">
    <property type="reaction ID" value="UER00125"/>
</dbReference>
<comment type="catalytic activity">
    <reaction evidence="14">
        <text>5-phospho-beta-D-ribosylamine + glycine + ATP = N(1)-(5-phospho-beta-D-ribosyl)glycinamide + ADP + phosphate + H(+)</text>
        <dbReference type="Rhea" id="RHEA:17453"/>
        <dbReference type="ChEBI" id="CHEBI:15378"/>
        <dbReference type="ChEBI" id="CHEBI:30616"/>
        <dbReference type="ChEBI" id="CHEBI:43474"/>
        <dbReference type="ChEBI" id="CHEBI:57305"/>
        <dbReference type="ChEBI" id="CHEBI:58681"/>
        <dbReference type="ChEBI" id="CHEBI:143788"/>
        <dbReference type="ChEBI" id="CHEBI:456216"/>
        <dbReference type="EC" id="6.3.4.13"/>
    </reaction>
</comment>
<evidence type="ECO:0000256" key="15">
    <source>
        <dbReference type="PROSITE-ProRule" id="PRU00409"/>
    </source>
</evidence>
<dbReference type="GO" id="GO:0005524">
    <property type="term" value="F:ATP binding"/>
    <property type="evidence" value="ECO:0007669"/>
    <property type="project" value="UniProtKB-UniRule"/>
</dbReference>
<keyword evidence="8 14" id="KW-0658">Purine biosynthesis</keyword>
<dbReference type="SUPFAM" id="SSF52440">
    <property type="entry name" value="PreATP-grasp domain"/>
    <property type="match status" value="1"/>
</dbReference>
<evidence type="ECO:0000256" key="9">
    <source>
        <dbReference type="ARBA" id="ARBA00022840"/>
    </source>
</evidence>
<dbReference type="Gene3D" id="3.90.600.10">
    <property type="entry name" value="Phosphoribosylglycinamide synthetase, C-terminal domain"/>
    <property type="match status" value="1"/>
</dbReference>
<evidence type="ECO:0000259" key="16">
    <source>
        <dbReference type="PROSITE" id="PS50975"/>
    </source>
</evidence>
<dbReference type="FunFam" id="3.90.600.10:FF:000001">
    <property type="entry name" value="Trifunctional purine biosynthetic protein adenosine-3"/>
    <property type="match status" value="1"/>
</dbReference>
<dbReference type="InterPro" id="IPR020559">
    <property type="entry name" value="PRibGlycinamide_synth_CS"/>
</dbReference>
<dbReference type="Pfam" id="PF02844">
    <property type="entry name" value="GARS_N"/>
    <property type="match status" value="1"/>
</dbReference>
<dbReference type="GO" id="GO:0004637">
    <property type="term" value="F:phosphoribosylamine-glycine ligase activity"/>
    <property type="evidence" value="ECO:0007669"/>
    <property type="project" value="UniProtKB-UniRule"/>
</dbReference>
<evidence type="ECO:0000256" key="4">
    <source>
        <dbReference type="ARBA" id="ARBA00013255"/>
    </source>
</evidence>
<dbReference type="PROSITE" id="PS50975">
    <property type="entry name" value="ATP_GRASP"/>
    <property type="match status" value="1"/>
</dbReference>